<keyword evidence="3" id="KW-1185">Reference proteome</keyword>
<dbReference type="InterPro" id="IPR029044">
    <property type="entry name" value="Nucleotide-diphossugar_trans"/>
</dbReference>
<name>A0ABR4YLC7_9BACT</name>
<organism evidence="2 3">
    <name type="scientific">Alistipes inops</name>
    <dbReference type="NCBI Taxonomy" id="1501391"/>
    <lineage>
        <taxon>Bacteria</taxon>
        <taxon>Pseudomonadati</taxon>
        <taxon>Bacteroidota</taxon>
        <taxon>Bacteroidia</taxon>
        <taxon>Bacteroidales</taxon>
        <taxon>Rikenellaceae</taxon>
        <taxon>Alistipes</taxon>
    </lineage>
</organism>
<accession>A0ABR4YLC7</accession>
<reference evidence="2 3" key="1">
    <citation type="submission" date="2014-09" db="EMBL/GenBank/DDBJ databases">
        <title>Alistipes sp. 627, sp. nov., a novel member of the family Rikenellaceae isolated from human faeces.</title>
        <authorList>
            <person name="Shkoporov A.N."/>
            <person name="Chaplin A.V."/>
            <person name="Motuzova O.V."/>
            <person name="Kafarskaia L.I."/>
            <person name="Khokhlova E.V."/>
            <person name="Efimov B.A."/>
        </authorList>
    </citation>
    <scope>NUCLEOTIDE SEQUENCE [LARGE SCALE GENOMIC DNA]</scope>
    <source>
        <strain evidence="2 3">627</strain>
    </source>
</reference>
<dbReference type="InterPro" id="IPR001173">
    <property type="entry name" value="Glyco_trans_2-like"/>
</dbReference>
<feature type="domain" description="Glycosyltransferase 2-like" evidence="1">
    <location>
        <begin position="6"/>
        <end position="133"/>
    </location>
</feature>
<dbReference type="EMBL" id="JRGF01000001">
    <property type="protein sequence ID" value="KHE43057.1"/>
    <property type="molecule type" value="Genomic_DNA"/>
</dbReference>
<dbReference type="PANTHER" id="PTHR43685">
    <property type="entry name" value="GLYCOSYLTRANSFERASE"/>
    <property type="match status" value="1"/>
</dbReference>
<protein>
    <submittedName>
        <fullName evidence="2">Glycosyltransferase</fullName>
    </submittedName>
</protein>
<evidence type="ECO:0000313" key="3">
    <source>
        <dbReference type="Proteomes" id="UP000030889"/>
    </source>
</evidence>
<dbReference type="Proteomes" id="UP000030889">
    <property type="component" value="Unassembled WGS sequence"/>
</dbReference>
<sequence>MNVEFSVVVPLYNKEREVGAALDSVLGQRRLPREIIVVDDGSTDGGAAVVGGYTSPLIRLVTQKNAGVSAARNRGAVLARSEYIAFLDADDRWQPGYLEKMAFLIEQYPDCGAYAAAFDIVSGDRIYSNVHPAQEGIVPDFFREAMRSYICQPSATVVPRGVFQELGGFPEGMKIGEDLYFWIRLASRYRICFTPENLVLYSRTASNRSAGIYTPERTVYSFEDLYCPQEENSFRNEYIARCAIGKALTLSAKGDTAFGLRTERFFAYTRMYRRGWWKLRLLNRIPPRLRPVLHVFYNRMAWALARKGF</sequence>
<dbReference type="Gene3D" id="3.90.550.10">
    <property type="entry name" value="Spore Coat Polysaccharide Biosynthesis Protein SpsA, Chain A"/>
    <property type="match status" value="1"/>
</dbReference>
<dbReference type="SUPFAM" id="SSF53448">
    <property type="entry name" value="Nucleotide-diphospho-sugar transferases"/>
    <property type="match status" value="1"/>
</dbReference>
<dbReference type="RefSeq" id="WP_035471321.1">
    <property type="nucleotide sequence ID" value="NZ_JRGF01000001.1"/>
</dbReference>
<dbReference type="InterPro" id="IPR050834">
    <property type="entry name" value="Glycosyltransf_2"/>
</dbReference>
<gene>
    <name evidence="2" type="ORF">LG35_00975</name>
</gene>
<comment type="caution">
    <text evidence="2">The sequence shown here is derived from an EMBL/GenBank/DDBJ whole genome shotgun (WGS) entry which is preliminary data.</text>
</comment>
<dbReference type="PANTHER" id="PTHR43685:SF2">
    <property type="entry name" value="GLYCOSYLTRANSFERASE 2-LIKE DOMAIN-CONTAINING PROTEIN"/>
    <property type="match status" value="1"/>
</dbReference>
<dbReference type="Pfam" id="PF00535">
    <property type="entry name" value="Glycos_transf_2"/>
    <property type="match status" value="1"/>
</dbReference>
<evidence type="ECO:0000259" key="1">
    <source>
        <dbReference type="Pfam" id="PF00535"/>
    </source>
</evidence>
<evidence type="ECO:0000313" key="2">
    <source>
        <dbReference type="EMBL" id="KHE43057.1"/>
    </source>
</evidence>
<dbReference type="CDD" id="cd00761">
    <property type="entry name" value="Glyco_tranf_GTA_type"/>
    <property type="match status" value="1"/>
</dbReference>
<proteinExistence type="predicted"/>